<gene>
    <name evidence="2" type="ORF">PR048_021756</name>
</gene>
<evidence type="ECO:0000256" key="1">
    <source>
        <dbReference type="SAM" id="MobiDB-lite"/>
    </source>
</evidence>
<organism evidence="2 3">
    <name type="scientific">Dryococelus australis</name>
    <dbReference type="NCBI Taxonomy" id="614101"/>
    <lineage>
        <taxon>Eukaryota</taxon>
        <taxon>Metazoa</taxon>
        <taxon>Ecdysozoa</taxon>
        <taxon>Arthropoda</taxon>
        <taxon>Hexapoda</taxon>
        <taxon>Insecta</taxon>
        <taxon>Pterygota</taxon>
        <taxon>Neoptera</taxon>
        <taxon>Polyneoptera</taxon>
        <taxon>Phasmatodea</taxon>
        <taxon>Verophasmatodea</taxon>
        <taxon>Anareolatae</taxon>
        <taxon>Phasmatidae</taxon>
        <taxon>Eurycanthinae</taxon>
        <taxon>Dryococelus</taxon>
    </lineage>
</organism>
<proteinExistence type="predicted"/>
<sequence length="576" mass="62326">MKACTVYWRRSGEISTLIERPGGEPQPAPVVPWRSTRRCSTSKCIFIGFGAAVVWWLDYSHPTLANRARFPGQGRFRIFAWRNRAGRCRWSAGFLGNIQFPPELLHTRLAPPSSAVKTSMLRAAQIPPLHSPLLIGFHLVSYAISGIRTQNLPRPRLAVHQQTAPREVGVVMISANVHVLKFSVGKVDFSRHPMSYYVIIMHDPFSTSASGREGRPDSVSRSRRDQNGVLVGKGFMVIISGSVQYGTFPIHEVLVSTVESSSFKPKLQTGKLGAWPAALGPHTLRDRLPKCSISESLAVNSRAANIPRKSSATRLVDGVDVSKVQEVSGLACSDVRSDTSLGAKAVFGINCGSNGNIPVAQNPDIALCPGFSKQIPSSLPGSFLRKLSTAECEQHTRPRLSTDARNVYYFTILPGAVVAKRLACFASHQGEPGSFPSRPTGFSQVGIVPDDAIGLRVVLGNLPFPPPLNGSQDLAVKRSPNLFSHSILPKPPGERSRRFATNPPGGGSRLKTSGSGRREFGGEGMLQLAEAVIIGRGSQREKPPVESPRGRVSSSRSHEIFRIRAGVRACGETACN</sequence>
<protein>
    <submittedName>
        <fullName evidence="2">Uncharacterized protein</fullName>
    </submittedName>
</protein>
<keyword evidence="3" id="KW-1185">Reference proteome</keyword>
<comment type="caution">
    <text evidence="2">The sequence shown here is derived from an EMBL/GenBank/DDBJ whole genome shotgun (WGS) entry which is preliminary data.</text>
</comment>
<feature type="region of interest" description="Disordered" evidence="1">
    <location>
        <begin position="483"/>
        <end position="520"/>
    </location>
</feature>
<reference evidence="2 3" key="1">
    <citation type="submission" date="2023-02" db="EMBL/GenBank/DDBJ databases">
        <title>LHISI_Scaffold_Assembly.</title>
        <authorList>
            <person name="Stuart O.P."/>
            <person name="Cleave R."/>
            <person name="Magrath M.J.L."/>
            <person name="Mikheyev A.S."/>
        </authorList>
    </citation>
    <scope>NUCLEOTIDE SEQUENCE [LARGE SCALE GENOMIC DNA]</scope>
    <source>
        <strain evidence="2">Daus_M_001</strain>
        <tissue evidence="2">Leg muscle</tissue>
    </source>
</reference>
<evidence type="ECO:0000313" key="3">
    <source>
        <dbReference type="Proteomes" id="UP001159363"/>
    </source>
</evidence>
<name>A0ABQ9GZ70_9NEOP</name>
<accession>A0ABQ9GZ70</accession>
<evidence type="ECO:0000313" key="2">
    <source>
        <dbReference type="EMBL" id="KAJ8877302.1"/>
    </source>
</evidence>
<feature type="region of interest" description="Disordered" evidence="1">
    <location>
        <begin position="535"/>
        <end position="557"/>
    </location>
</feature>
<dbReference type="EMBL" id="JARBHB010000008">
    <property type="protein sequence ID" value="KAJ8877302.1"/>
    <property type="molecule type" value="Genomic_DNA"/>
</dbReference>
<dbReference type="Proteomes" id="UP001159363">
    <property type="component" value="Chromosome 7"/>
</dbReference>